<dbReference type="Gene3D" id="3.10.120.10">
    <property type="entry name" value="Cytochrome b5-like heme/steroid binding domain"/>
    <property type="match status" value="1"/>
</dbReference>
<evidence type="ECO:0000256" key="2">
    <source>
        <dbReference type="ARBA" id="ARBA00023002"/>
    </source>
</evidence>
<organism evidence="6 7">
    <name type="scientific">Apiospora arundinis</name>
    <dbReference type="NCBI Taxonomy" id="335852"/>
    <lineage>
        <taxon>Eukaryota</taxon>
        <taxon>Fungi</taxon>
        <taxon>Dikarya</taxon>
        <taxon>Ascomycota</taxon>
        <taxon>Pezizomycotina</taxon>
        <taxon>Sordariomycetes</taxon>
        <taxon>Xylariomycetidae</taxon>
        <taxon>Amphisphaeriales</taxon>
        <taxon>Apiosporaceae</taxon>
        <taxon>Apiospora</taxon>
    </lineage>
</organism>
<evidence type="ECO:0008006" key="8">
    <source>
        <dbReference type="Google" id="ProtNLM"/>
    </source>
</evidence>
<feature type="compositionally biased region" description="Basic and acidic residues" evidence="3">
    <location>
        <begin position="67"/>
        <end position="77"/>
    </location>
</feature>
<dbReference type="Gene3D" id="3.20.20.70">
    <property type="entry name" value="Aldolase class I"/>
    <property type="match status" value="1"/>
</dbReference>
<evidence type="ECO:0000256" key="1">
    <source>
        <dbReference type="ARBA" id="ARBA00001917"/>
    </source>
</evidence>
<comment type="cofactor">
    <cofactor evidence="1">
        <name>FMN</name>
        <dbReference type="ChEBI" id="CHEBI:58210"/>
    </cofactor>
</comment>
<dbReference type="SMART" id="SM01117">
    <property type="entry name" value="Cyt-b5"/>
    <property type="match status" value="1"/>
</dbReference>
<keyword evidence="7" id="KW-1185">Reference proteome</keyword>
<evidence type="ECO:0000259" key="5">
    <source>
        <dbReference type="PROSITE" id="PS51349"/>
    </source>
</evidence>
<keyword evidence="2" id="KW-0560">Oxidoreductase</keyword>
<dbReference type="InterPro" id="IPR037396">
    <property type="entry name" value="FMN_HAD"/>
</dbReference>
<dbReference type="PANTHER" id="PTHR10578">
    <property type="entry name" value="S -2-HYDROXY-ACID OXIDASE-RELATED"/>
    <property type="match status" value="1"/>
</dbReference>
<dbReference type="PROSITE" id="PS50255">
    <property type="entry name" value="CYTOCHROME_B5_2"/>
    <property type="match status" value="1"/>
</dbReference>
<name>A0ABR2I4G6_9PEZI</name>
<dbReference type="Proteomes" id="UP001390339">
    <property type="component" value="Unassembled WGS sequence"/>
</dbReference>
<dbReference type="InterPro" id="IPR036400">
    <property type="entry name" value="Cyt_B5-like_heme/steroid_sf"/>
</dbReference>
<sequence length="514" mass="55658">MSQKIDAADVARHASPDDCWVVVNGKVYDLTKFAPEHPGGADIVYTWAGKDASEIYNEFHTPQRIERELPASDKLGELDESTVTETWRQRSSSSATQPLVGAAGTSHAAARASSISGEERNPPPLSAIINLRDFEEAFATHGSAKPNAYIAGASNDLLTLHANARDWQRLWFRPRVLRNVGSVSMATTMLGQPVSMPVWIAPMGVAKTGGPEAEGALARGAAAAGIIHCVSTVSSLTVEETVASVPDDKSQHPFWFQLYVNHDRPKTEAALRRLEALPQVKAVLMTVDLPVISKREADERLRAADLGPMLVDGKPVAGPKGGGGIAKSTGNFIDSTMTWDDLSWLRQCTKLPLMLKGVQSAADARKALQMGCAGIVISNHGGRALDNAPSSVLVLLELRRDCPEVFEKMEVYVDGGIRRGSDILKAFCLGARGVGVGRPFQCAIAYGTEGVEHCASILKDELETAMRLCGITDLAQVRGDMSWLNTTELDRLLPPTEERYPPLRSFWGRLWSKL</sequence>
<feature type="domain" description="FMN hydroxy acid dehydrogenase" evidence="5">
    <location>
        <begin position="123"/>
        <end position="487"/>
    </location>
</feature>
<feature type="domain" description="Cytochrome b5 heme-binding" evidence="4">
    <location>
        <begin position="2"/>
        <end position="79"/>
    </location>
</feature>
<reference evidence="6 7" key="1">
    <citation type="journal article" date="2024" name="IMA Fungus">
        <title>Apiospora arundinis, a panoply of carbohydrate-active enzymes and secondary metabolites.</title>
        <authorList>
            <person name="Sorensen T."/>
            <person name="Petersen C."/>
            <person name="Muurmann A.T."/>
            <person name="Christiansen J.V."/>
            <person name="Brundto M.L."/>
            <person name="Overgaard C.K."/>
            <person name="Boysen A.T."/>
            <person name="Wollenberg R.D."/>
            <person name="Larsen T.O."/>
            <person name="Sorensen J.L."/>
            <person name="Nielsen K.L."/>
            <person name="Sondergaard T.E."/>
        </authorList>
    </citation>
    <scope>NUCLEOTIDE SEQUENCE [LARGE SCALE GENOMIC DNA]</scope>
    <source>
        <strain evidence="6 7">AAU 773</strain>
    </source>
</reference>
<gene>
    <name evidence="6" type="ORF">PGQ11_013158</name>
</gene>
<accession>A0ABR2I4G6</accession>
<feature type="region of interest" description="Disordered" evidence="3">
    <location>
        <begin position="67"/>
        <end position="123"/>
    </location>
</feature>
<dbReference type="PANTHER" id="PTHR10578:SF104">
    <property type="entry name" value="CYTOCHROME B2, MITOCHONDRIAL-RELATED"/>
    <property type="match status" value="1"/>
</dbReference>
<evidence type="ECO:0000313" key="7">
    <source>
        <dbReference type="Proteomes" id="UP001390339"/>
    </source>
</evidence>
<comment type="caution">
    <text evidence="6">The sequence shown here is derived from an EMBL/GenBank/DDBJ whole genome shotgun (WGS) entry which is preliminary data.</text>
</comment>
<dbReference type="PROSITE" id="PS51349">
    <property type="entry name" value="FMN_HYDROXY_ACID_DH_2"/>
    <property type="match status" value="1"/>
</dbReference>
<protein>
    <recommendedName>
        <fullName evidence="8">Mitochondrial cytochrome b2</fullName>
    </recommendedName>
</protein>
<evidence type="ECO:0000259" key="4">
    <source>
        <dbReference type="PROSITE" id="PS50255"/>
    </source>
</evidence>
<feature type="compositionally biased region" description="Polar residues" evidence="3">
    <location>
        <begin position="81"/>
        <end position="97"/>
    </location>
</feature>
<dbReference type="Pfam" id="PF01070">
    <property type="entry name" value="FMN_dh"/>
    <property type="match status" value="1"/>
</dbReference>
<dbReference type="SUPFAM" id="SSF55856">
    <property type="entry name" value="Cytochrome b5-like heme/steroid binding domain"/>
    <property type="match status" value="1"/>
</dbReference>
<dbReference type="InterPro" id="IPR001199">
    <property type="entry name" value="Cyt_B5-like_heme/steroid-bd"/>
</dbReference>
<dbReference type="InterPro" id="IPR013785">
    <property type="entry name" value="Aldolase_TIM"/>
</dbReference>
<evidence type="ECO:0000313" key="6">
    <source>
        <dbReference type="EMBL" id="KAK8857246.1"/>
    </source>
</evidence>
<feature type="compositionally biased region" description="Low complexity" evidence="3">
    <location>
        <begin position="102"/>
        <end position="114"/>
    </location>
</feature>
<dbReference type="SUPFAM" id="SSF51395">
    <property type="entry name" value="FMN-linked oxidoreductases"/>
    <property type="match status" value="1"/>
</dbReference>
<proteinExistence type="predicted"/>
<evidence type="ECO:0000256" key="3">
    <source>
        <dbReference type="SAM" id="MobiDB-lite"/>
    </source>
</evidence>
<dbReference type="InterPro" id="IPR000262">
    <property type="entry name" value="FMN-dep_DH"/>
</dbReference>
<dbReference type="PRINTS" id="PR00363">
    <property type="entry name" value="CYTOCHROMEB5"/>
</dbReference>
<dbReference type="Pfam" id="PF00173">
    <property type="entry name" value="Cyt-b5"/>
    <property type="match status" value="1"/>
</dbReference>
<dbReference type="EMBL" id="JAPCWZ010000007">
    <property type="protein sequence ID" value="KAK8857246.1"/>
    <property type="molecule type" value="Genomic_DNA"/>
</dbReference>